<gene>
    <name evidence="2" type="ORF">METZ01_LOCUS303720</name>
</gene>
<dbReference type="AlphaFoldDB" id="A0A382MQ66"/>
<keyword evidence="1" id="KW-0472">Membrane</keyword>
<name>A0A382MQ66_9ZZZZ</name>
<feature type="non-terminal residue" evidence="2">
    <location>
        <position position="99"/>
    </location>
</feature>
<evidence type="ECO:0000256" key="1">
    <source>
        <dbReference type="SAM" id="Phobius"/>
    </source>
</evidence>
<keyword evidence="1" id="KW-0812">Transmembrane</keyword>
<dbReference type="EMBL" id="UINC01095076">
    <property type="protein sequence ID" value="SVC50866.1"/>
    <property type="molecule type" value="Genomic_DNA"/>
</dbReference>
<feature type="transmembrane region" description="Helical" evidence="1">
    <location>
        <begin position="63"/>
        <end position="80"/>
    </location>
</feature>
<sequence length="99" mass="10929">MNPEWYEVAFLLEEGQYLLLVNAATTRNPLIDRGGRDAGAVTDTDSPGTYAAQRRLKMVRFRLALSIVGIVLSVVTPVLGQSPVYRSAHHDFRLVTVAD</sequence>
<organism evidence="2">
    <name type="scientific">marine metagenome</name>
    <dbReference type="NCBI Taxonomy" id="408172"/>
    <lineage>
        <taxon>unclassified sequences</taxon>
        <taxon>metagenomes</taxon>
        <taxon>ecological metagenomes</taxon>
    </lineage>
</organism>
<reference evidence="2" key="1">
    <citation type="submission" date="2018-05" db="EMBL/GenBank/DDBJ databases">
        <authorList>
            <person name="Lanie J.A."/>
            <person name="Ng W.-L."/>
            <person name="Kazmierczak K.M."/>
            <person name="Andrzejewski T.M."/>
            <person name="Davidsen T.M."/>
            <person name="Wayne K.J."/>
            <person name="Tettelin H."/>
            <person name="Glass J.I."/>
            <person name="Rusch D."/>
            <person name="Podicherti R."/>
            <person name="Tsui H.-C.T."/>
            <person name="Winkler M.E."/>
        </authorList>
    </citation>
    <scope>NUCLEOTIDE SEQUENCE</scope>
</reference>
<evidence type="ECO:0000313" key="2">
    <source>
        <dbReference type="EMBL" id="SVC50866.1"/>
    </source>
</evidence>
<accession>A0A382MQ66</accession>
<protein>
    <submittedName>
        <fullName evidence="2">Uncharacterized protein</fullName>
    </submittedName>
</protein>
<keyword evidence="1" id="KW-1133">Transmembrane helix</keyword>
<proteinExistence type="predicted"/>